<dbReference type="EMBL" id="AYSL01000001">
    <property type="protein sequence ID" value="KTF08500.1"/>
    <property type="molecule type" value="Genomic_DNA"/>
</dbReference>
<proteinExistence type="predicted"/>
<reference evidence="1" key="1">
    <citation type="submission" date="2013-11" db="EMBL/GenBank/DDBJ databases">
        <title>Microbial diversity, functional groups and degradation webs in Northern and Southern Mediterranean and Red Sea marine crude oil polluted sites.</title>
        <authorList>
            <person name="Daffonchio D."/>
            <person name="Mapelli F."/>
            <person name="Ferrer M."/>
            <person name="Richter M."/>
            <person name="Cherif A."/>
            <person name="Malkawi H.I."/>
            <person name="Yakimov M.M."/>
            <person name="Abdel-Fattah Y.R."/>
            <person name="Blaghen M."/>
            <person name="Golyshin P.N."/>
            <person name="Kalogerakis N."/>
            <person name="Boon N."/>
            <person name="Magagnini M."/>
            <person name="Fava F."/>
        </authorList>
    </citation>
    <scope>NUCLEOTIDE SEQUENCE</scope>
</reference>
<evidence type="ECO:0000313" key="1">
    <source>
        <dbReference type="EMBL" id="KTF08500.1"/>
    </source>
</evidence>
<gene>
    <name evidence="1" type="ORF">MGSAQ_000016</name>
</gene>
<comment type="caution">
    <text evidence="1">The sequence shown here is derived from an EMBL/GenBank/DDBJ whole genome shotgun (WGS) entry which is preliminary data.</text>
</comment>
<dbReference type="AlphaFoldDB" id="A0A1B6NYL5"/>
<protein>
    <submittedName>
        <fullName evidence="1">Uncharacterized protein</fullName>
    </submittedName>
</protein>
<name>A0A1B6NYL5_9ZZZZ</name>
<organism evidence="1">
    <name type="scientific">marine sediment metagenome</name>
    <dbReference type="NCBI Taxonomy" id="412755"/>
    <lineage>
        <taxon>unclassified sequences</taxon>
        <taxon>metagenomes</taxon>
        <taxon>ecological metagenomes</taxon>
    </lineage>
</organism>
<sequence>MSSLPYQSNPKRIIKACFIAGLFMPHYQGDPMKPICPNCHSSHVIENIDTSMQSISEHVLSPKLLVSLSVSVCKYYKINPVIGMVAGSALATVINLAQQRLMQPPLIRAAILPRYLCRTCQHTFSV</sequence>
<accession>A0A1B6NYL5</accession>